<dbReference type="OMA" id="FNDSECM"/>
<evidence type="ECO:0000313" key="3">
    <source>
        <dbReference type="Proteomes" id="UP000006753"/>
    </source>
</evidence>
<protein>
    <recommendedName>
        <fullName evidence="4">Small secreted protein</fullName>
    </recommendedName>
</protein>
<accession>K1WH35</accession>
<dbReference type="RefSeq" id="XP_007293258.1">
    <property type="nucleotide sequence ID" value="XM_007293196.1"/>
</dbReference>
<reference evidence="2 3" key="1">
    <citation type="journal article" date="2012" name="BMC Genomics">
        <title>Sequencing the genome of Marssonina brunnea reveals fungus-poplar co-evolution.</title>
        <authorList>
            <person name="Zhu S."/>
            <person name="Cao Y.-Z."/>
            <person name="Jiang C."/>
            <person name="Tan B.-Y."/>
            <person name="Wang Z."/>
            <person name="Feng S."/>
            <person name="Zhang L."/>
            <person name="Su X.-H."/>
            <person name="Brejova B."/>
            <person name="Vinar T."/>
            <person name="Xu M."/>
            <person name="Wang M.-X."/>
            <person name="Zhang S.-G."/>
            <person name="Huang M.-R."/>
            <person name="Wu R."/>
            <person name="Zhou Y."/>
        </authorList>
    </citation>
    <scope>NUCLEOTIDE SEQUENCE [LARGE SCALE GENOMIC DNA]</scope>
    <source>
        <strain evidence="2 3">MB_m1</strain>
    </source>
</reference>
<proteinExistence type="predicted"/>
<dbReference type="EMBL" id="JH921438">
    <property type="protein sequence ID" value="EKD16900.1"/>
    <property type="molecule type" value="Genomic_DNA"/>
</dbReference>
<dbReference type="GeneID" id="18761304"/>
<dbReference type="Proteomes" id="UP000006753">
    <property type="component" value="Unassembled WGS sequence"/>
</dbReference>
<name>K1WH35_MARBU</name>
<dbReference type="KEGG" id="mbe:MBM_05369"/>
<feature type="chain" id="PRO_5003852925" description="Small secreted protein" evidence="1">
    <location>
        <begin position="21"/>
        <end position="127"/>
    </location>
</feature>
<dbReference type="OrthoDB" id="4571120at2759"/>
<gene>
    <name evidence="2" type="ORF">MBM_05369</name>
</gene>
<feature type="signal peptide" evidence="1">
    <location>
        <begin position="1"/>
        <end position="20"/>
    </location>
</feature>
<keyword evidence="3" id="KW-1185">Reference proteome</keyword>
<evidence type="ECO:0000313" key="2">
    <source>
        <dbReference type="EMBL" id="EKD16900.1"/>
    </source>
</evidence>
<dbReference type="AlphaFoldDB" id="K1WH35"/>
<dbReference type="InParanoid" id="K1WH35"/>
<organism evidence="2 3">
    <name type="scientific">Marssonina brunnea f. sp. multigermtubi (strain MB_m1)</name>
    <name type="common">Marssonina leaf spot fungus</name>
    <dbReference type="NCBI Taxonomy" id="1072389"/>
    <lineage>
        <taxon>Eukaryota</taxon>
        <taxon>Fungi</taxon>
        <taxon>Dikarya</taxon>
        <taxon>Ascomycota</taxon>
        <taxon>Pezizomycotina</taxon>
        <taxon>Leotiomycetes</taxon>
        <taxon>Helotiales</taxon>
        <taxon>Drepanopezizaceae</taxon>
        <taxon>Drepanopeziza</taxon>
    </lineage>
</organism>
<keyword evidence="1" id="KW-0732">Signal</keyword>
<sequence length="127" mass="14061">MKFTNAIVATALLASSSVVAGPTPPIAARQIKQEISLCLQKDFVDCHDLAFNDSECMNFYAGVSIFNDAISSYDTKGFECHFWYDLNCGESATFMANGRSASIYDDGSNYLFDDKISSMMCRNVQFK</sequence>
<evidence type="ECO:0008006" key="4">
    <source>
        <dbReference type="Google" id="ProtNLM"/>
    </source>
</evidence>
<dbReference type="HOGENOM" id="CLU_164164_1_0_1"/>
<evidence type="ECO:0000256" key="1">
    <source>
        <dbReference type="SAM" id="SignalP"/>
    </source>
</evidence>